<protein>
    <submittedName>
        <fullName evidence="3">Protein kinase</fullName>
    </submittedName>
</protein>
<keyword evidence="1" id="KW-0547">Nucleotide-binding</keyword>
<dbReference type="InterPro" id="IPR000719">
    <property type="entry name" value="Prot_kinase_dom"/>
</dbReference>
<dbReference type="PROSITE" id="PS00107">
    <property type="entry name" value="PROTEIN_KINASE_ATP"/>
    <property type="match status" value="1"/>
</dbReference>
<feature type="domain" description="Protein kinase" evidence="2">
    <location>
        <begin position="36"/>
        <end position="404"/>
    </location>
</feature>
<dbReference type="PROSITE" id="PS50011">
    <property type="entry name" value="PROTEIN_KINASE_DOM"/>
    <property type="match status" value="1"/>
</dbReference>
<keyword evidence="3" id="KW-0418">Kinase</keyword>
<proteinExistence type="predicted"/>
<dbReference type="InterPro" id="IPR017441">
    <property type="entry name" value="Protein_kinase_ATP_BS"/>
</dbReference>
<evidence type="ECO:0000259" key="2">
    <source>
        <dbReference type="PROSITE" id="PS50011"/>
    </source>
</evidence>
<dbReference type="EMBL" id="MK500607">
    <property type="protein sequence ID" value="QBK93906.1"/>
    <property type="molecule type" value="Genomic_DNA"/>
</dbReference>
<reference evidence="3" key="1">
    <citation type="journal article" date="2019" name="MBio">
        <title>Virus Genomes from Deep Sea Sediments Expand the Ocean Megavirome and Support Independent Origins of Viral Gigantism.</title>
        <authorList>
            <person name="Backstrom D."/>
            <person name="Yutin N."/>
            <person name="Jorgensen S.L."/>
            <person name="Dharamshi J."/>
            <person name="Homa F."/>
            <person name="Zaremba-Niedwiedzka K."/>
            <person name="Spang A."/>
            <person name="Wolf Y.I."/>
            <person name="Koonin E.V."/>
            <person name="Ettema T.J."/>
        </authorList>
    </citation>
    <scope>NUCLEOTIDE SEQUENCE</scope>
</reference>
<dbReference type="InterPro" id="IPR011009">
    <property type="entry name" value="Kinase-like_dom_sf"/>
</dbReference>
<dbReference type="GO" id="GO:0004672">
    <property type="term" value="F:protein kinase activity"/>
    <property type="evidence" value="ECO:0007669"/>
    <property type="project" value="InterPro"/>
</dbReference>
<name>A0A481ZE40_9VIRU</name>
<feature type="binding site" evidence="1">
    <location>
        <position position="65"/>
    </location>
    <ligand>
        <name>ATP</name>
        <dbReference type="ChEBI" id="CHEBI:30616"/>
    </ligand>
</feature>
<dbReference type="SMART" id="SM00220">
    <property type="entry name" value="S_TKc"/>
    <property type="match status" value="1"/>
</dbReference>
<keyword evidence="1" id="KW-0067">ATP-binding</keyword>
<dbReference type="SUPFAM" id="SSF56112">
    <property type="entry name" value="Protein kinase-like (PK-like)"/>
    <property type="match status" value="1"/>
</dbReference>
<evidence type="ECO:0000313" key="3">
    <source>
        <dbReference type="EMBL" id="QBK93906.1"/>
    </source>
</evidence>
<organism evidence="3">
    <name type="scientific">Pithovirus LCPAC406</name>
    <dbReference type="NCBI Taxonomy" id="2506599"/>
    <lineage>
        <taxon>Viruses</taxon>
        <taxon>Pithoviruses</taxon>
    </lineage>
</organism>
<gene>
    <name evidence="3" type="ORF">LCPAC406_02200</name>
</gene>
<keyword evidence="3" id="KW-0808">Transferase</keyword>
<accession>A0A481ZE40</accession>
<evidence type="ECO:0000256" key="1">
    <source>
        <dbReference type="PROSITE-ProRule" id="PRU10141"/>
    </source>
</evidence>
<sequence>MRKRSSDVIERFNDRTSVVDIISNQSPLCSEIGDSIVKGKELGFGNYAIVWSTELKDKEDYIAVKIPHDSLEIIDVKFEESGEKLDRFASKNSEFNEHLIIKLNGDNPNRIIKKGDILRVPKFSRRCLTKDDVSLKEITIPKGSYLCRNAIYSEFLIGLLCSGLSKSRSINFMDIMDLSMCPESSRKTSYMFQEKMIGALGDGLIKMNDSILIQVFHAIACYQENYAISHNDLHVGNIFYTKYVGLEETTHLAFVLDDIILYIPKPDHIIKIGDFGQSCKYSDYMILNCDIVDSTYPNYSAFYDLGTSIMSILLIDPNTLLLKCITYILQDDMIPESRYLDFIQKNDPYHRLTKYFSAITKRPRFDMLDKPPFSDMSAYKLLRSSVFSKFRNKPIGNIVTVARI</sequence>
<dbReference type="GO" id="GO:0005524">
    <property type="term" value="F:ATP binding"/>
    <property type="evidence" value="ECO:0007669"/>
    <property type="project" value="UniProtKB-UniRule"/>
</dbReference>
<dbReference type="Gene3D" id="1.10.510.10">
    <property type="entry name" value="Transferase(Phosphotransferase) domain 1"/>
    <property type="match status" value="1"/>
</dbReference>